<evidence type="ECO:0000313" key="2">
    <source>
        <dbReference type="Proteomes" id="UP000186922"/>
    </source>
</evidence>
<dbReference type="AlphaFoldDB" id="A0A1D1UIZ9"/>
<evidence type="ECO:0000313" key="1">
    <source>
        <dbReference type="EMBL" id="GAU89699.1"/>
    </source>
</evidence>
<proteinExistence type="predicted"/>
<sequence length="62" mass="7001">MLTGSRCYNQCDPEDEETAKADIGRNDFASFYLCSVCEQPSSEFLTEKCKATYRTCTPRVCS</sequence>
<reference evidence="1 2" key="1">
    <citation type="journal article" date="2016" name="Nat. Commun.">
        <title>Extremotolerant tardigrade genome and improved radiotolerance of human cultured cells by tardigrade-unique protein.</title>
        <authorList>
            <person name="Hashimoto T."/>
            <person name="Horikawa D.D."/>
            <person name="Saito Y."/>
            <person name="Kuwahara H."/>
            <person name="Kozuka-Hata H."/>
            <person name="Shin-I T."/>
            <person name="Minakuchi Y."/>
            <person name="Ohishi K."/>
            <person name="Motoyama A."/>
            <person name="Aizu T."/>
            <person name="Enomoto A."/>
            <person name="Kondo K."/>
            <person name="Tanaka S."/>
            <person name="Hara Y."/>
            <person name="Koshikawa S."/>
            <person name="Sagara H."/>
            <person name="Miura T."/>
            <person name="Yokobori S."/>
            <person name="Miyagawa K."/>
            <person name="Suzuki Y."/>
            <person name="Kubo T."/>
            <person name="Oyama M."/>
            <person name="Kohara Y."/>
            <person name="Fujiyama A."/>
            <person name="Arakawa K."/>
            <person name="Katayama T."/>
            <person name="Toyoda A."/>
            <person name="Kunieda T."/>
        </authorList>
    </citation>
    <scope>NUCLEOTIDE SEQUENCE [LARGE SCALE GENOMIC DNA]</scope>
    <source>
        <strain evidence="1 2">YOKOZUNA-1</strain>
    </source>
</reference>
<dbReference type="Proteomes" id="UP000186922">
    <property type="component" value="Unassembled WGS sequence"/>
</dbReference>
<keyword evidence="2" id="KW-1185">Reference proteome</keyword>
<dbReference type="EMBL" id="BDGG01000001">
    <property type="protein sequence ID" value="GAU89699.1"/>
    <property type="molecule type" value="Genomic_DNA"/>
</dbReference>
<organism evidence="1 2">
    <name type="scientific">Ramazzottius varieornatus</name>
    <name type="common">Water bear</name>
    <name type="synonym">Tardigrade</name>
    <dbReference type="NCBI Taxonomy" id="947166"/>
    <lineage>
        <taxon>Eukaryota</taxon>
        <taxon>Metazoa</taxon>
        <taxon>Ecdysozoa</taxon>
        <taxon>Tardigrada</taxon>
        <taxon>Eutardigrada</taxon>
        <taxon>Parachela</taxon>
        <taxon>Hypsibioidea</taxon>
        <taxon>Ramazzottiidae</taxon>
        <taxon>Ramazzottius</taxon>
    </lineage>
</organism>
<name>A0A1D1UIZ9_RAMVA</name>
<accession>A0A1D1UIZ9</accession>
<gene>
    <name evidence="1" type="primary">RvY_02216-1</name>
    <name evidence="1" type="synonym">RvY_02216.1</name>
    <name evidence="1" type="ORF">RvY_02216</name>
</gene>
<protein>
    <submittedName>
        <fullName evidence="1">Uncharacterized protein</fullName>
    </submittedName>
</protein>
<comment type="caution">
    <text evidence="1">The sequence shown here is derived from an EMBL/GenBank/DDBJ whole genome shotgun (WGS) entry which is preliminary data.</text>
</comment>